<dbReference type="AlphaFoldDB" id="A0A1X1WB63"/>
<proteinExistence type="predicted"/>
<comment type="caution">
    <text evidence="5">The sequence shown here is derived from an EMBL/GenBank/DDBJ whole genome shotgun (WGS) entry which is preliminary data.</text>
</comment>
<evidence type="ECO:0000313" key="5">
    <source>
        <dbReference type="EMBL" id="ORV83809.1"/>
    </source>
</evidence>
<dbReference type="PANTHER" id="PTHR42749">
    <property type="entry name" value="CELL SHAPE-DETERMINING PROTEIN MREB"/>
    <property type="match status" value="1"/>
</dbReference>
<dbReference type="Gene3D" id="3.30.420.40">
    <property type="match status" value="2"/>
</dbReference>
<dbReference type="SUPFAM" id="SSF53067">
    <property type="entry name" value="Actin-like ATPase domain"/>
    <property type="match status" value="1"/>
</dbReference>
<feature type="region of interest" description="Disordered" evidence="4">
    <location>
        <begin position="451"/>
        <end position="541"/>
    </location>
</feature>
<protein>
    <recommendedName>
        <fullName evidence="7">Molecular chaperone</fullName>
    </recommendedName>
</protein>
<evidence type="ECO:0000256" key="1">
    <source>
        <dbReference type="ARBA" id="ARBA00022741"/>
    </source>
</evidence>
<keyword evidence="2" id="KW-0067">ATP-binding</keyword>
<reference evidence="5 6" key="1">
    <citation type="submission" date="2016-01" db="EMBL/GenBank/DDBJ databases">
        <title>The new phylogeny of the genus Mycobacterium.</title>
        <authorList>
            <person name="Tarcisio F."/>
            <person name="Conor M."/>
            <person name="Antonella G."/>
            <person name="Elisabetta G."/>
            <person name="Giulia F.S."/>
            <person name="Sara T."/>
            <person name="Anna F."/>
            <person name="Clotilde B."/>
            <person name="Roberto B."/>
            <person name="Veronica D.S."/>
            <person name="Fabio R."/>
            <person name="Monica P."/>
            <person name="Olivier J."/>
            <person name="Enrico T."/>
            <person name="Nicola S."/>
        </authorList>
    </citation>
    <scope>NUCLEOTIDE SEQUENCE [LARGE SCALE GENOMIC DNA]</scope>
    <source>
        <strain evidence="5 6">DSM 45541</strain>
    </source>
</reference>
<name>A0A1X1WB63_MYCIR</name>
<evidence type="ECO:0000256" key="2">
    <source>
        <dbReference type="ARBA" id="ARBA00022840"/>
    </source>
</evidence>
<accession>A0A1X1WB63</accession>
<dbReference type="Gene3D" id="3.90.640.10">
    <property type="entry name" value="Actin, Chain A, domain 4"/>
    <property type="match status" value="1"/>
</dbReference>
<evidence type="ECO:0000313" key="6">
    <source>
        <dbReference type="Proteomes" id="UP000193622"/>
    </source>
</evidence>
<dbReference type="PANTHER" id="PTHR42749:SF1">
    <property type="entry name" value="CELL SHAPE-DETERMINING PROTEIN MREB"/>
    <property type="match status" value="1"/>
</dbReference>
<sequence>MTESLGISVGSANLVASAASGPPTVRRSVVTLFRHRPPEVGVPSENPRLDERGLVLGDFVARVGDPVPIVASDGSTHRGDRVLAEALKALARSVSVAAPATTTIAVPAYWPSHIVDALRPLVDGTVVSDAVAALTALQAHPGLPAARGIVLLCDLGAAGTSITLADAGKGFSTVCPTLRYEDFSGDLIDQAVLRHVLTDLEMDPYGTSAMTALGQLRDQCQRAKERLSAETATGLTGPLPGAKTTVRLTRPELEALLQEPLEGLLAAADDMLMHQGIAHTDLVAAAVVGGGARMPYVIQRLSEALRIPVTTTHEPQIVSARGAALMGTCRRDDHTRTAMALPAASAAAPVGEADVTLAASAEPAPQLAWSEAAPEVDMTPYADTDVLGEARPAVQFQHDDSSYDAPGRLKWYRRPGVLFGAAAAAFLAACGGLALTSQLTGLDLIPIGTSGTPSTSAVVPPAEAPASKAEAPVPAAPAPVSPVAELPAPAPRQVPAPARNQVSSPPVWRQAPASAAPAPAPAAPAPVPAAPAPAPEAPVPEHGEIAPVAEEPPSAPQEPTSLIPEFLEPFLPGAQQPEGATTGGGAATGGAATPETGGGAPATGGTDAGAATGDGGVLPPGAVCVTAPCE</sequence>
<keyword evidence="1" id="KW-0547">Nucleotide-binding</keyword>
<dbReference type="EMBL" id="LQPC01000049">
    <property type="protein sequence ID" value="ORV83809.1"/>
    <property type="molecule type" value="Genomic_DNA"/>
</dbReference>
<dbReference type="Proteomes" id="UP000193622">
    <property type="component" value="Unassembled WGS sequence"/>
</dbReference>
<dbReference type="InterPro" id="IPR013126">
    <property type="entry name" value="Hsp_70_fam"/>
</dbReference>
<dbReference type="Pfam" id="PF00012">
    <property type="entry name" value="HSP70"/>
    <property type="match status" value="1"/>
</dbReference>
<feature type="region of interest" description="Disordered" evidence="4">
    <location>
        <begin position="571"/>
        <end position="630"/>
    </location>
</feature>
<keyword evidence="3" id="KW-0143">Chaperone</keyword>
<dbReference type="GO" id="GO:0005524">
    <property type="term" value="F:ATP binding"/>
    <property type="evidence" value="ECO:0007669"/>
    <property type="project" value="UniProtKB-KW"/>
</dbReference>
<dbReference type="GO" id="GO:0140662">
    <property type="term" value="F:ATP-dependent protein folding chaperone"/>
    <property type="evidence" value="ECO:0007669"/>
    <property type="project" value="InterPro"/>
</dbReference>
<organism evidence="5 6">
    <name type="scientific">Mycolicibacterium iranicum</name>
    <name type="common">Mycobacterium iranicum</name>
    <dbReference type="NCBI Taxonomy" id="912594"/>
    <lineage>
        <taxon>Bacteria</taxon>
        <taxon>Bacillati</taxon>
        <taxon>Actinomycetota</taxon>
        <taxon>Actinomycetes</taxon>
        <taxon>Mycobacteriales</taxon>
        <taxon>Mycobacteriaceae</taxon>
        <taxon>Mycolicibacterium</taxon>
    </lineage>
</organism>
<feature type="compositionally biased region" description="Pro residues" evidence="4">
    <location>
        <begin position="518"/>
        <end position="538"/>
    </location>
</feature>
<dbReference type="RefSeq" id="WP_085177554.1">
    <property type="nucleotide sequence ID" value="NZ_LQPC01000049.1"/>
</dbReference>
<gene>
    <name evidence="5" type="ORF">AWC12_24690</name>
</gene>
<evidence type="ECO:0000256" key="3">
    <source>
        <dbReference type="ARBA" id="ARBA00023186"/>
    </source>
</evidence>
<dbReference type="InterPro" id="IPR043129">
    <property type="entry name" value="ATPase_NBD"/>
</dbReference>
<evidence type="ECO:0008006" key="7">
    <source>
        <dbReference type="Google" id="ProtNLM"/>
    </source>
</evidence>
<evidence type="ECO:0000256" key="4">
    <source>
        <dbReference type="SAM" id="MobiDB-lite"/>
    </source>
</evidence>
<feature type="compositionally biased region" description="Low complexity" evidence="4">
    <location>
        <begin position="453"/>
        <end position="473"/>
    </location>
</feature>